<evidence type="ECO:0000256" key="1">
    <source>
        <dbReference type="SAM" id="MobiDB-lite"/>
    </source>
</evidence>
<protein>
    <recommendedName>
        <fullName evidence="2">AB hydrolase-1 domain-containing protein</fullName>
    </recommendedName>
</protein>
<dbReference type="AlphaFoldDB" id="A0A2C9V8Y8"/>
<accession>A0A2C9V8Y8</accession>
<dbReference type="PANTHER" id="PTHR45763">
    <property type="entry name" value="HYDROLASE, ALPHA/BETA FOLD FAMILY PROTEIN, EXPRESSED-RELATED"/>
    <property type="match status" value="1"/>
</dbReference>
<dbReference type="InterPro" id="IPR000073">
    <property type="entry name" value="AB_hydrolase_1"/>
</dbReference>
<feature type="domain" description="AB hydrolase-1" evidence="2">
    <location>
        <begin position="21"/>
        <end position="286"/>
    </location>
</feature>
<dbReference type="SUPFAM" id="SSF53474">
    <property type="entry name" value="alpha/beta-Hydrolases"/>
    <property type="match status" value="1"/>
</dbReference>
<reference evidence="3" key="1">
    <citation type="submission" date="2016-02" db="EMBL/GenBank/DDBJ databases">
        <title>WGS assembly of Manihot esculenta.</title>
        <authorList>
            <person name="Bredeson J.V."/>
            <person name="Prochnik S.E."/>
            <person name="Lyons J.B."/>
            <person name="Schmutz J."/>
            <person name="Grimwood J."/>
            <person name="Vrebalov J."/>
            <person name="Bart R.S."/>
            <person name="Amuge T."/>
            <person name="Ferguson M.E."/>
            <person name="Green R."/>
            <person name="Putnam N."/>
            <person name="Stites J."/>
            <person name="Rounsley S."/>
            <person name="Rokhsar D.S."/>
        </authorList>
    </citation>
    <scope>NUCLEOTIDE SEQUENCE [LARGE SCALE GENOMIC DNA]</scope>
    <source>
        <tissue evidence="3">Leaf</tissue>
    </source>
</reference>
<evidence type="ECO:0000313" key="3">
    <source>
        <dbReference type="EMBL" id="OAY41198.1"/>
    </source>
</evidence>
<organism evidence="3">
    <name type="scientific">Manihot esculenta</name>
    <name type="common">Cassava</name>
    <name type="synonym">Jatropha manihot</name>
    <dbReference type="NCBI Taxonomy" id="3983"/>
    <lineage>
        <taxon>Eukaryota</taxon>
        <taxon>Viridiplantae</taxon>
        <taxon>Streptophyta</taxon>
        <taxon>Embryophyta</taxon>
        <taxon>Tracheophyta</taxon>
        <taxon>Spermatophyta</taxon>
        <taxon>Magnoliopsida</taxon>
        <taxon>eudicotyledons</taxon>
        <taxon>Gunneridae</taxon>
        <taxon>Pentapetalae</taxon>
        <taxon>rosids</taxon>
        <taxon>fabids</taxon>
        <taxon>Malpighiales</taxon>
        <taxon>Euphorbiaceae</taxon>
        <taxon>Crotonoideae</taxon>
        <taxon>Manihoteae</taxon>
        <taxon>Manihot</taxon>
    </lineage>
</organism>
<dbReference type="PANTHER" id="PTHR45763:SF8">
    <property type="entry name" value="ALPHA_BETA-HYDROLASES SUPERFAMILY PROTEIN"/>
    <property type="match status" value="1"/>
</dbReference>
<dbReference type="InterPro" id="IPR029058">
    <property type="entry name" value="AB_hydrolase_fold"/>
</dbReference>
<feature type="region of interest" description="Disordered" evidence="1">
    <location>
        <begin position="317"/>
        <end position="336"/>
    </location>
</feature>
<feature type="compositionally biased region" description="Low complexity" evidence="1">
    <location>
        <begin position="323"/>
        <end position="336"/>
    </location>
</feature>
<gene>
    <name evidence="3" type="ORF">MANES_09G081300</name>
</gene>
<dbReference type="EMBL" id="CM004395">
    <property type="protein sequence ID" value="OAY41198.1"/>
    <property type="molecule type" value="Genomic_DNA"/>
</dbReference>
<proteinExistence type="predicted"/>
<sequence length="336" mass="37806">MIAPHSFLSSRLAGIPGVKASLLEEFGVRLITYDLPGFGESDPHPSRNLNSSALDMLHLANAIGINDKFWVLGYSSGSMHAWAALRYIPDRIACAVMIAPMINPYELGMTKEEMRKTWENGPSKRKLMYFLARKFPKFLSYFYRQSLSFLSGFHGRIDKWMSESLGRKDEILIEDPAFEEFWHMDVEESIRQGSAKPFIEEAVLQVSNWGFSLADLHVQKKCQKKGIILWLRSTYSPAECDLAGFLGPIHIWQGTDDQLAPPSMTDYINRVLPGVVLHKIPNEGHECHRQIFSAVFGEALGPLNKMAEMNETSFQGQLEEVLSSSPPMVDSSSGDM</sequence>
<evidence type="ECO:0000259" key="2">
    <source>
        <dbReference type="Pfam" id="PF00561"/>
    </source>
</evidence>
<dbReference type="Pfam" id="PF00561">
    <property type="entry name" value="Abhydrolase_1"/>
    <property type="match status" value="1"/>
</dbReference>
<name>A0A2C9V8Y8_MANES</name>
<dbReference type="Gene3D" id="3.40.50.1820">
    <property type="entry name" value="alpha/beta hydrolase"/>
    <property type="match status" value="1"/>
</dbReference>